<reference evidence="3 4" key="1">
    <citation type="submission" date="2019-02" db="EMBL/GenBank/DDBJ databases">
        <title>Aquabacterium sp. strain KMB7.</title>
        <authorList>
            <person name="Chen W.-M."/>
        </authorList>
    </citation>
    <scope>NUCLEOTIDE SEQUENCE [LARGE SCALE GENOMIC DNA]</scope>
    <source>
        <strain evidence="3 4">KMB7</strain>
    </source>
</reference>
<evidence type="ECO:0000256" key="2">
    <source>
        <dbReference type="SAM" id="SignalP"/>
    </source>
</evidence>
<evidence type="ECO:0000313" key="3">
    <source>
        <dbReference type="EMBL" id="TBO34489.1"/>
    </source>
</evidence>
<proteinExistence type="predicted"/>
<gene>
    <name evidence="3" type="ORF">EYS42_03525</name>
</gene>
<accession>A0A4Q9H2N5</accession>
<dbReference type="RefSeq" id="WP_130966432.1">
    <property type="nucleotide sequence ID" value="NZ_SIXI01000001.1"/>
</dbReference>
<feature type="compositionally biased region" description="Low complexity" evidence="1">
    <location>
        <begin position="47"/>
        <end position="57"/>
    </location>
</feature>
<keyword evidence="2" id="KW-0732">Signal</keyword>
<protein>
    <recommendedName>
        <fullName evidence="5">Low-complexity protein</fullName>
    </recommendedName>
</protein>
<feature type="region of interest" description="Disordered" evidence="1">
    <location>
        <begin position="44"/>
        <end position="87"/>
    </location>
</feature>
<feature type="chain" id="PRO_5020484459" description="Low-complexity protein" evidence="2">
    <location>
        <begin position="21"/>
        <end position="87"/>
    </location>
</feature>
<evidence type="ECO:0000313" key="4">
    <source>
        <dbReference type="Proteomes" id="UP000292120"/>
    </source>
</evidence>
<dbReference type="AlphaFoldDB" id="A0A4Q9H2N5"/>
<feature type="compositionally biased region" description="Basic and acidic residues" evidence="1">
    <location>
        <begin position="60"/>
        <end position="87"/>
    </location>
</feature>
<name>A0A4Q9H2N5_9BURK</name>
<comment type="caution">
    <text evidence="3">The sequence shown here is derived from an EMBL/GenBank/DDBJ whole genome shotgun (WGS) entry which is preliminary data.</text>
</comment>
<dbReference type="EMBL" id="SIXI01000001">
    <property type="protein sequence ID" value="TBO34489.1"/>
    <property type="molecule type" value="Genomic_DNA"/>
</dbReference>
<evidence type="ECO:0008006" key="5">
    <source>
        <dbReference type="Google" id="ProtNLM"/>
    </source>
</evidence>
<evidence type="ECO:0000256" key="1">
    <source>
        <dbReference type="SAM" id="MobiDB-lite"/>
    </source>
</evidence>
<feature type="signal peptide" evidence="2">
    <location>
        <begin position="1"/>
        <end position="20"/>
    </location>
</feature>
<dbReference type="Proteomes" id="UP000292120">
    <property type="component" value="Unassembled WGS sequence"/>
</dbReference>
<keyword evidence="4" id="KW-1185">Reference proteome</keyword>
<organism evidence="3 4">
    <name type="scientific">Aquabacterium lacunae</name>
    <dbReference type="NCBI Taxonomy" id="2528630"/>
    <lineage>
        <taxon>Bacteria</taxon>
        <taxon>Pseudomonadati</taxon>
        <taxon>Pseudomonadota</taxon>
        <taxon>Betaproteobacteria</taxon>
        <taxon>Burkholderiales</taxon>
        <taxon>Aquabacterium</taxon>
    </lineage>
</organism>
<sequence>MNIKTLAALAATVIATSAYAGHHEEAKCGAGTCGKKEMTDKKKAKAAKAGASAASGAEHSCGKKDAACGKKEASCGKKDKEASCAKK</sequence>